<keyword evidence="9" id="KW-1185">Reference proteome</keyword>
<dbReference type="PANTHER" id="PTHR42711:SF5">
    <property type="entry name" value="ABC TRANSPORTER ATP-BINDING PROTEIN NATA"/>
    <property type="match status" value="1"/>
</dbReference>
<proteinExistence type="inferred from homology"/>
<dbReference type="GO" id="GO:0005886">
    <property type="term" value="C:plasma membrane"/>
    <property type="evidence" value="ECO:0007669"/>
    <property type="project" value="UniProtKB-SubCell"/>
</dbReference>
<feature type="domain" description="ABC transporter" evidence="7">
    <location>
        <begin position="1"/>
        <end position="218"/>
    </location>
</feature>
<evidence type="ECO:0000256" key="3">
    <source>
        <dbReference type="ARBA" id="ARBA00022448"/>
    </source>
</evidence>
<dbReference type="Pfam" id="PF00005">
    <property type="entry name" value="ABC_tran"/>
    <property type="match status" value="1"/>
</dbReference>
<protein>
    <submittedName>
        <fullName evidence="8">ABC transporter ATP-binding protein</fullName>
    </submittedName>
</protein>
<dbReference type="STRING" id="161895.CPHO_05650"/>
<dbReference type="GO" id="GO:0016887">
    <property type="term" value="F:ATP hydrolysis activity"/>
    <property type="evidence" value="ECO:0007669"/>
    <property type="project" value="InterPro"/>
</dbReference>
<reference evidence="8 9" key="1">
    <citation type="submission" date="2014-08" db="EMBL/GenBank/DDBJ databases">
        <title>Complete genome sequence of Corynebacterium phocae M408/89/1(T)(=DSM 44612(T)), isolated from the common seal (Phoca vitulina).</title>
        <authorList>
            <person name="Ruckert C."/>
            <person name="Albersmeier A."/>
            <person name="Winkler A."/>
            <person name="Kalinowski J."/>
        </authorList>
    </citation>
    <scope>NUCLEOTIDE SEQUENCE [LARGE SCALE GENOMIC DNA]</scope>
    <source>
        <strain evidence="8 9">M408/89/1</strain>
    </source>
</reference>
<dbReference type="Proteomes" id="UP000185491">
    <property type="component" value="Chromosome"/>
</dbReference>
<dbReference type="InterPro" id="IPR017871">
    <property type="entry name" value="ABC_transporter-like_CS"/>
</dbReference>
<dbReference type="AlphaFoldDB" id="A0A1L7D6G7"/>
<dbReference type="InterPro" id="IPR027417">
    <property type="entry name" value="P-loop_NTPase"/>
</dbReference>
<dbReference type="SUPFAM" id="SSF52540">
    <property type="entry name" value="P-loop containing nucleoside triphosphate hydrolases"/>
    <property type="match status" value="1"/>
</dbReference>
<evidence type="ECO:0000313" key="9">
    <source>
        <dbReference type="Proteomes" id="UP000185491"/>
    </source>
</evidence>
<dbReference type="SMART" id="SM00382">
    <property type="entry name" value="AAA"/>
    <property type="match status" value="1"/>
</dbReference>
<dbReference type="InterPro" id="IPR003593">
    <property type="entry name" value="AAA+_ATPase"/>
</dbReference>
<accession>A0A1L7D6G7</accession>
<gene>
    <name evidence="8" type="ORF">CPHO_05650</name>
</gene>
<dbReference type="PROSITE" id="PS50893">
    <property type="entry name" value="ABC_TRANSPORTER_2"/>
    <property type="match status" value="1"/>
</dbReference>
<dbReference type="InterPro" id="IPR003439">
    <property type="entry name" value="ABC_transporter-like_ATP-bd"/>
</dbReference>
<dbReference type="CDD" id="cd03225">
    <property type="entry name" value="ABC_cobalt_CbiO_domain1"/>
    <property type="match status" value="1"/>
</dbReference>
<dbReference type="GO" id="GO:0005524">
    <property type="term" value="F:ATP binding"/>
    <property type="evidence" value="ECO:0007669"/>
    <property type="project" value="UniProtKB-KW"/>
</dbReference>
<evidence type="ECO:0000256" key="4">
    <source>
        <dbReference type="ARBA" id="ARBA00022741"/>
    </source>
</evidence>
<keyword evidence="5 8" id="KW-0067">ATP-binding</keyword>
<evidence type="ECO:0000256" key="6">
    <source>
        <dbReference type="ARBA" id="ARBA00023251"/>
    </source>
</evidence>
<name>A0A1L7D6G7_9CORY</name>
<keyword evidence="4" id="KW-0547">Nucleotide-binding</keyword>
<dbReference type="KEGG" id="cpho:CPHO_05650"/>
<comment type="similarity">
    <text evidence="2">Belongs to the ABC transporter superfamily.</text>
</comment>
<dbReference type="PANTHER" id="PTHR42711">
    <property type="entry name" value="ABC TRANSPORTER ATP-BINDING PROTEIN"/>
    <property type="match status" value="1"/>
</dbReference>
<evidence type="ECO:0000313" key="8">
    <source>
        <dbReference type="EMBL" id="APT93695.1"/>
    </source>
</evidence>
<dbReference type="GO" id="GO:0022857">
    <property type="term" value="F:transmembrane transporter activity"/>
    <property type="evidence" value="ECO:0007669"/>
    <property type="project" value="UniProtKB-ARBA"/>
</dbReference>
<dbReference type="InterPro" id="IPR015856">
    <property type="entry name" value="ABC_transpr_CbiO/EcfA_su"/>
</dbReference>
<dbReference type="PROSITE" id="PS00211">
    <property type="entry name" value="ABC_TRANSPORTER_1"/>
    <property type="match status" value="1"/>
</dbReference>
<keyword evidence="6" id="KW-0046">Antibiotic resistance</keyword>
<evidence type="ECO:0000256" key="1">
    <source>
        <dbReference type="ARBA" id="ARBA00004202"/>
    </source>
</evidence>
<dbReference type="GO" id="GO:0046677">
    <property type="term" value="P:response to antibiotic"/>
    <property type="evidence" value="ECO:0007669"/>
    <property type="project" value="UniProtKB-KW"/>
</dbReference>
<organism evidence="8 9">
    <name type="scientific">Corynebacterium phocae</name>
    <dbReference type="NCBI Taxonomy" id="161895"/>
    <lineage>
        <taxon>Bacteria</taxon>
        <taxon>Bacillati</taxon>
        <taxon>Actinomycetota</taxon>
        <taxon>Actinomycetes</taxon>
        <taxon>Mycobacteriales</taxon>
        <taxon>Corynebacteriaceae</taxon>
        <taxon>Corynebacterium</taxon>
    </lineage>
</organism>
<comment type="subcellular location">
    <subcellularLocation>
        <location evidence="1">Cell membrane</location>
        <topology evidence="1">Peripheral membrane protein</topology>
    </subcellularLocation>
</comment>
<evidence type="ECO:0000256" key="2">
    <source>
        <dbReference type="ARBA" id="ARBA00005417"/>
    </source>
</evidence>
<keyword evidence="3" id="KW-0813">Transport</keyword>
<evidence type="ECO:0000256" key="5">
    <source>
        <dbReference type="ARBA" id="ARBA00022840"/>
    </source>
</evidence>
<sequence>MELQALTVVRQGRCVLNIPHLEIGNRPTLLLGANGAGKSTLLSLISGRMKPTSGTISATDSIAFVEQQFKPIVGFTCAEYCAYVAWLFGQDRKAAAKNSLSCLEFTNLDHLANQRCENLSGGESSRLAIATALNTGATTLLLDEPSAALDTVNKQHITEIYRKIVDAGQNLVVSTHDSGELQEPFSRVIVLASGTIEFDGDRKEFLELADTEGNSAAQVLARSFRSRRQGYGS</sequence>
<dbReference type="InterPro" id="IPR050763">
    <property type="entry name" value="ABC_transporter_ATP-binding"/>
</dbReference>
<dbReference type="Gene3D" id="3.40.50.300">
    <property type="entry name" value="P-loop containing nucleotide triphosphate hydrolases"/>
    <property type="match status" value="1"/>
</dbReference>
<evidence type="ECO:0000259" key="7">
    <source>
        <dbReference type="PROSITE" id="PS50893"/>
    </source>
</evidence>
<dbReference type="EMBL" id="CP009249">
    <property type="protein sequence ID" value="APT93695.1"/>
    <property type="molecule type" value="Genomic_DNA"/>
</dbReference>